<feature type="chain" id="PRO_5007562237" evidence="2">
    <location>
        <begin position="35"/>
        <end position="783"/>
    </location>
</feature>
<dbReference type="Proteomes" id="UP000075714">
    <property type="component" value="Unassembled WGS sequence"/>
</dbReference>
<organism evidence="3 4">
    <name type="scientific">Gonium pectorale</name>
    <name type="common">Green alga</name>
    <dbReference type="NCBI Taxonomy" id="33097"/>
    <lineage>
        <taxon>Eukaryota</taxon>
        <taxon>Viridiplantae</taxon>
        <taxon>Chlorophyta</taxon>
        <taxon>core chlorophytes</taxon>
        <taxon>Chlorophyceae</taxon>
        <taxon>CS clade</taxon>
        <taxon>Chlamydomonadales</taxon>
        <taxon>Volvocaceae</taxon>
        <taxon>Gonium</taxon>
    </lineage>
</organism>
<keyword evidence="4" id="KW-1185">Reference proteome</keyword>
<feature type="signal peptide" evidence="2">
    <location>
        <begin position="1"/>
        <end position="34"/>
    </location>
</feature>
<feature type="region of interest" description="Disordered" evidence="1">
    <location>
        <begin position="473"/>
        <end position="506"/>
    </location>
</feature>
<feature type="compositionally biased region" description="Acidic residues" evidence="1">
    <location>
        <begin position="480"/>
        <end position="489"/>
    </location>
</feature>
<keyword evidence="2" id="KW-0732">Signal</keyword>
<feature type="region of interest" description="Disordered" evidence="1">
    <location>
        <begin position="417"/>
        <end position="437"/>
    </location>
</feature>
<name>A0A150GVG2_GONPE</name>
<gene>
    <name evidence="3" type="ORF">GPECTOR_6g702</name>
</gene>
<dbReference type="AlphaFoldDB" id="A0A150GVG2"/>
<evidence type="ECO:0000256" key="2">
    <source>
        <dbReference type="SAM" id="SignalP"/>
    </source>
</evidence>
<evidence type="ECO:0000313" key="3">
    <source>
        <dbReference type="EMBL" id="KXZ53784.1"/>
    </source>
</evidence>
<feature type="compositionally biased region" description="Basic and acidic residues" evidence="1">
    <location>
        <begin position="490"/>
        <end position="500"/>
    </location>
</feature>
<accession>A0A150GVG2</accession>
<protein>
    <submittedName>
        <fullName evidence="3">Uncharacterized protein</fullName>
    </submittedName>
</protein>
<evidence type="ECO:0000313" key="4">
    <source>
        <dbReference type="Proteomes" id="UP000075714"/>
    </source>
</evidence>
<evidence type="ECO:0000256" key="1">
    <source>
        <dbReference type="SAM" id="MobiDB-lite"/>
    </source>
</evidence>
<proteinExistence type="predicted"/>
<sequence>MPRGTRSATPLTRAALAGCASLLLVLLLPSSSLAQQPQAEAVVRSAVDSATGSSGGVAPGPAATAAAANTATAQAATANAAATTASSTTSAGSAPAAKSIQCVGYTASGNSAVASEGGDVVSSTLLVADELGPSVGYVEVRDLQLKHDKLGMLMVSLYWLPYADELPSTPPRELEDVANATCILKAARLGGGGADMASVTFSDATNATLAFSTASNVSGTFKPSTPLAVFSASRLPSRARWVLVLEDVGTERESRTITLERWTLVICPPANASLPPQLRDSMAQQAGGFNFLAGGGAGLFGAALPGPIVPTPGTLVTVTSTTTFKTYSELADDAVDAAIAFTDNIQTLLDLPYQPRPLISTFLPWLELLYGGTDLTIENTVWPGKIVNYALTVAVFIRTRQQMAAAAAANRTAAAGSSAAAGGSAGGSSSGRANSTQNCGVIEGRDGLVVINKKLLRRQLCAALMPPEFAQYTLPGAMDPEPEPPASDDSDLRPVDRDVSDNNGGGLGAGLVDRGLGAVDASRELARWAASTNFQLGTRLSPMDFDPAPLFPEAGPDVRAPEELRAALLERPPLRQRLADARSQSRRFADMYPDPSTVDRILERAFTSIDMAQYNEAVESQIESLQSGMDMYSATLRAGLDGMRRLTEEQERERVRRWFENDGPNKERGGRRNNSSGSTTFNYYQFIFNFTRIRLQFRFANSDGFQLTFFQWIFLYSDIVQIAQQARALERLEAAMGGSFGPAWFSRVVGEAQSVARSALSRFPIAETIGKGRMSADGTIFGD</sequence>
<comment type="caution">
    <text evidence="3">The sequence shown here is derived from an EMBL/GenBank/DDBJ whole genome shotgun (WGS) entry which is preliminary data.</text>
</comment>
<reference evidence="4" key="1">
    <citation type="journal article" date="2016" name="Nat. Commun.">
        <title>The Gonium pectorale genome demonstrates co-option of cell cycle regulation during the evolution of multicellularity.</title>
        <authorList>
            <person name="Hanschen E.R."/>
            <person name="Marriage T.N."/>
            <person name="Ferris P.J."/>
            <person name="Hamaji T."/>
            <person name="Toyoda A."/>
            <person name="Fujiyama A."/>
            <person name="Neme R."/>
            <person name="Noguchi H."/>
            <person name="Minakuchi Y."/>
            <person name="Suzuki M."/>
            <person name="Kawai-Toyooka H."/>
            <person name="Smith D.R."/>
            <person name="Sparks H."/>
            <person name="Anderson J."/>
            <person name="Bakaric R."/>
            <person name="Luria V."/>
            <person name="Karger A."/>
            <person name="Kirschner M.W."/>
            <person name="Durand P.M."/>
            <person name="Michod R.E."/>
            <person name="Nozaki H."/>
            <person name="Olson B.J."/>
        </authorList>
    </citation>
    <scope>NUCLEOTIDE SEQUENCE [LARGE SCALE GENOMIC DNA]</scope>
    <source>
        <strain evidence="4">NIES-2863</strain>
    </source>
</reference>
<dbReference type="OrthoDB" id="547593at2759"/>
<dbReference type="EMBL" id="LSYV01000007">
    <property type="protein sequence ID" value="KXZ53784.1"/>
    <property type="molecule type" value="Genomic_DNA"/>
</dbReference>